<proteinExistence type="predicted"/>
<name>A0AAD6PZY5_9ROSI</name>
<dbReference type="AlphaFoldDB" id="A0AAD6PZY5"/>
<protein>
    <submittedName>
        <fullName evidence="1">Uncharacterized protein</fullName>
    </submittedName>
</protein>
<organism evidence="1 2">
    <name type="scientific">Populus alba x Populus x berolinensis</name>
    <dbReference type="NCBI Taxonomy" id="444605"/>
    <lineage>
        <taxon>Eukaryota</taxon>
        <taxon>Viridiplantae</taxon>
        <taxon>Streptophyta</taxon>
        <taxon>Embryophyta</taxon>
        <taxon>Tracheophyta</taxon>
        <taxon>Spermatophyta</taxon>
        <taxon>Magnoliopsida</taxon>
        <taxon>eudicotyledons</taxon>
        <taxon>Gunneridae</taxon>
        <taxon>Pentapetalae</taxon>
        <taxon>rosids</taxon>
        <taxon>fabids</taxon>
        <taxon>Malpighiales</taxon>
        <taxon>Salicaceae</taxon>
        <taxon>Saliceae</taxon>
        <taxon>Populus</taxon>
    </lineage>
</organism>
<reference evidence="1" key="1">
    <citation type="journal article" date="2023" name="Mol. Ecol. Resour.">
        <title>Chromosome-level genome assembly of a triploid poplar Populus alba 'Berolinensis'.</title>
        <authorList>
            <person name="Chen S."/>
            <person name="Yu Y."/>
            <person name="Wang X."/>
            <person name="Wang S."/>
            <person name="Zhang T."/>
            <person name="Zhou Y."/>
            <person name="He R."/>
            <person name="Meng N."/>
            <person name="Wang Y."/>
            <person name="Liu W."/>
            <person name="Liu Z."/>
            <person name="Liu J."/>
            <person name="Guo Q."/>
            <person name="Huang H."/>
            <person name="Sederoff R.R."/>
            <person name="Wang G."/>
            <person name="Qu G."/>
            <person name="Chen S."/>
        </authorList>
    </citation>
    <scope>NUCLEOTIDE SEQUENCE</scope>
    <source>
        <strain evidence="1">SC-2020</strain>
    </source>
</reference>
<evidence type="ECO:0000313" key="2">
    <source>
        <dbReference type="Proteomes" id="UP001164929"/>
    </source>
</evidence>
<comment type="caution">
    <text evidence="1">The sequence shown here is derived from an EMBL/GenBank/DDBJ whole genome shotgun (WGS) entry which is preliminary data.</text>
</comment>
<evidence type="ECO:0000313" key="1">
    <source>
        <dbReference type="EMBL" id="KAJ6973987.1"/>
    </source>
</evidence>
<sequence length="75" mass="8097">MRGMDLESSLLLEAYSLDVAASYCTEAPFGYLKLKLDCISGFLHPECDVLFLGFSALCIPAVVPLSGSRQHDGDV</sequence>
<dbReference type="EMBL" id="JAQIZT010000013">
    <property type="protein sequence ID" value="KAJ6973987.1"/>
    <property type="molecule type" value="Genomic_DNA"/>
</dbReference>
<accession>A0AAD6PZY5</accession>
<dbReference type="Proteomes" id="UP001164929">
    <property type="component" value="Chromosome 13"/>
</dbReference>
<gene>
    <name evidence="1" type="ORF">NC653_030134</name>
</gene>
<keyword evidence="2" id="KW-1185">Reference proteome</keyword>